<organism evidence="7 8">
    <name type="scientific">Aureibaculum algae</name>
    <dbReference type="NCBI Taxonomy" id="2584122"/>
    <lineage>
        <taxon>Bacteria</taxon>
        <taxon>Pseudomonadati</taxon>
        <taxon>Bacteroidota</taxon>
        <taxon>Flavobacteriia</taxon>
        <taxon>Flavobacteriales</taxon>
        <taxon>Flavobacteriaceae</taxon>
        <taxon>Aureibaculum</taxon>
    </lineage>
</organism>
<dbReference type="EMBL" id="CP040749">
    <property type="protein sequence ID" value="QCX38982.1"/>
    <property type="molecule type" value="Genomic_DNA"/>
</dbReference>
<dbReference type="Pfam" id="PF00144">
    <property type="entry name" value="Beta-lactamase"/>
    <property type="match status" value="1"/>
</dbReference>
<evidence type="ECO:0000256" key="2">
    <source>
        <dbReference type="ARBA" id="ARBA00023136"/>
    </source>
</evidence>
<dbReference type="KEGG" id="fbe:FF125_11245"/>
<sequence>MNSKPTYLPFKNGLLILLLVVSGMSFAQTKVEQIEELLNTYQEYGKFNGSVLVSDQGKVIYKKGFGMANMEWDIPNEPNTKHRLGSITKQFTAMLILQLVAEGKLDLNKPITTYLPDYPKTSGDIITSHHLLTHTSGIPNYTSFPKFMEDESRNPYTPEAFLKMFADKPLDFTPGEKFSYSNSGYFLLGVLIEKLSGKSYEQMLQDKIFTPLNMKDTGYDNHADILKNRATGYEKEGGAYVNSRYLDMSIPYAAGSMYSTVEDLYKWDQALYTTSLLPQKYMTLYFKPFIPAFGNAHYAYGWGVGYSKIGKSKDSIYAIGHGGGINGFNTSISRTTSNKSLVVLLNNTGGAPLDNITTAIRGIMHGKAYDMPKKSVADAVLAVIEDKGIDAGITHYNTIKDSENYSLSETEMNAIGYQLIGADKVEDANKIFQLIVKEFPKSSNAYDSLGESFMKLEKNDLAIKNYRKSVVLNPNNQNAITFLKELGDDVSDLVKEVKVSNAILDTYIGKYELQPGFILTVTRDGNQLKTQATGQSIIDVFPKSENEFYLKVVDAQLVFNKNDAGNIGSVTLFQGGREMEGKRIE</sequence>
<feature type="repeat" description="TPR" evidence="3">
    <location>
        <begin position="443"/>
        <end position="476"/>
    </location>
</feature>
<name>A0A5B7TWF2_9FLAO</name>
<keyword evidence="4" id="KW-0732">Signal</keyword>
<evidence type="ECO:0000256" key="4">
    <source>
        <dbReference type="SAM" id="SignalP"/>
    </source>
</evidence>
<reference evidence="7 8" key="1">
    <citation type="submission" date="2019-05" db="EMBL/GenBank/DDBJ databases">
        <title>Algicella ahnfeltiae gen. nov., sp. nov., a novel marine bacterium of the family Flavobacteriaceae isolated from a red alga.</title>
        <authorList>
            <person name="Nedashkovskaya O.I."/>
            <person name="Kukhlevskiy A.D."/>
            <person name="Kim S.-G."/>
            <person name="Zhukova N.V."/>
            <person name="Mikhailov V.V."/>
        </authorList>
    </citation>
    <scope>NUCLEOTIDE SEQUENCE [LARGE SCALE GENOMIC DNA]</scope>
    <source>
        <strain evidence="7 8">10Alg115</strain>
    </source>
</reference>
<dbReference type="Pfam" id="PF11954">
    <property type="entry name" value="DUF3471"/>
    <property type="match status" value="1"/>
</dbReference>
<dbReference type="InterPro" id="IPR011990">
    <property type="entry name" value="TPR-like_helical_dom_sf"/>
</dbReference>
<dbReference type="AlphaFoldDB" id="A0A5B7TWF2"/>
<evidence type="ECO:0000259" key="5">
    <source>
        <dbReference type="Pfam" id="PF00144"/>
    </source>
</evidence>
<keyword evidence="8" id="KW-1185">Reference proteome</keyword>
<evidence type="ECO:0000313" key="7">
    <source>
        <dbReference type="EMBL" id="QCX38982.1"/>
    </source>
</evidence>
<comment type="subcellular location">
    <subcellularLocation>
        <location evidence="1">Membrane</location>
    </subcellularLocation>
</comment>
<dbReference type="InterPro" id="IPR019734">
    <property type="entry name" value="TPR_rpt"/>
</dbReference>
<dbReference type="Proteomes" id="UP000306229">
    <property type="component" value="Chromosome"/>
</dbReference>
<dbReference type="InterPro" id="IPR021860">
    <property type="entry name" value="Peptidase_S12_Pab87-rel_C"/>
</dbReference>
<evidence type="ECO:0000256" key="1">
    <source>
        <dbReference type="ARBA" id="ARBA00004370"/>
    </source>
</evidence>
<keyword evidence="2" id="KW-0472">Membrane</keyword>
<dbReference type="PANTHER" id="PTHR46825">
    <property type="entry name" value="D-ALANYL-D-ALANINE-CARBOXYPEPTIDASE/ENDOPEPTIDASE AMPH"/>
    <property type="match status" value="1"/>
</dbReference>
<dbReference type="GO" id="GO:0016020">
    <property type="term" value="C:membrane"/>
    <property type="evidence" value="ECO:0007669"/>
    <property type="project" value="UniProtKB-SubCell"/>
</dbReference>
<feature type="domain" description="Peptidase S12 Pab87-related C-terminal" evidence="6">
    <location>
        <begin position="496"/>
        <end position="580"/>
    </location>
</feature>
<dbReference type="Gene3D" id="3.40.710.10">
    <property type="entry name" value="DD-peptidase/beta-lactamase superfamily"/>
    <property type="match status" value="1"/>
</dbReference>
<proteinExistence type="predicted"/>
<dbReference type="SMART" id="SM00028">
    <property type="entry name" value="TPR"/>
    <property type="match status" value="1"/>
</dbReference>
<keyword evidence="3" id="KW-0802">TPR repeat</keyword>
<dbReference type="Gene3D" id="1.25.40.10">
    <property type="entry name" value="Tetratricopeptide repeat domain"/>
    <property type="match status" value="1"/>
</dbReference>
<protein>
    <submittedName>
        <fullName evidence="7">DUF3471 domain-containing protein</fullName>
    </submittedName>
</protein>
<dbReference type="PROSITE" id="PS50005">
    <property type="entry name" value="TPR"/>
    <property type="match status" value="1"/>
</dbReference>
<evidence type="ECO:0000313" key="8">
    <source>
        <dbReference type="Proteomes" id="UP000306229"/>
    </source>
</evidence>
<evidence type="ECO:0000256" key="3">
    <source>
        <dbReference type="PROSITE-ProRule" id="PRU00339"/>
    </source>
</evidence>
<feature type="signal peptide" evidence="4">
    <location>
        <begin position="1"/>
        <end position="27"/>
    </location>
</feature>
<dbReference type="SUPFAM" id="SSF56601">
    <property type="entry name" value="beta-lactamase/transpeptidase-like"/>
    <property type="match status" value="1"/>
</dbReference>
<evidence type="ECO:0000259" key="6">
    <source>
        <dbReference type="Pfam" id="PF11954"/>
    </source>
</evidence>
<accession>A0A5B7TWF2</accession>
<dbReference type="InterPro" id="IPR001466">
    <property type="entry name" value="Beta-lactam-related"/>
</dbReference>
<dbReference type="SUPFAM" id="SSF48452">
    <property type="entry name" value="TPR-like"/>
    <property type="match status" value="1"/>
</dbReference>
<dbReference type="RefSeq" id="WP_138949859.1">
    <property type="nucleotide sequence ID" value="NZ_CP040749.1"/>
</dbReference>
<dbReference type="OrthoDB" id="9793489at2"/>
<dbReference type="InterPro" id="IPR050491">
    <property type="entry name" value="AmpC-like"/>
</dbReference>
<feature type="chain" id="PRO_5022682294" evidence="4">
    <location>
        <begin position="28"/>
        <end position="585"/>
    </location>
</feature>
<dbReference type="PANTHER" id="PTHR46825:SF11">
    <property type="entry name" value="PENICILLIN-BINDING PROTEIN 4"/>
    <property type="match status" value="1"/>
</dbReference>
<feature type="domain" description="Beta-lactamase-related" evidence="5">
    <location>
        <begin position="44"/>
        <end position="351"/>
    </location>
</feature>
<gene>
    <name evidence="7" type="ORF">FF125_11245</name>
</gene>
<dbReference type="InterPro" id="IPR012338">
    <property type="entry name" value="Beta-lactam/transpept-like"/>
</dbReference>